<keyword evidence="3" id="KW-1185">Reference proteome</keyword>
<proteinExistence type="predicted"/>
<dbReference type="PANTHER" id="PTHR37171">
    <property type="entry name" value="SERINE/THREONINE-PROTEIN KINASE YRZF-RELATED"/>
    <property type="match status" value="1"/>
</dbReference>
<organism evidence="2 3">
    <name type="scientific">Arthrobotrys conoides</name>
    <dbReference type="NCBI Taxonomy" id="74498"/>
    <lineage>
        <taxon>Eukaryota</taxon>
        <taxon>Fungi</taxon>
        <taxon>Dikarya</taxon>
        <taxon>Ascomycota</taxon>
        <taxon>Pezizomycotina</taxon>
        <taxon>Orbiliomycetes</taxon>
        <taxon>Orbiliales</taxon>
        <taxon>Orbiliaceae</taxon>
        <taxon>Arthrobotrys</taxon>
    </lineage>
</organism>
<evidence type="ECO:0000313" key="3">
    <source>
        <dbReference type="Proteomes" id="UP001307849"/>
    </source>
</evidence>
<comment type="caution">
    <text evidence="2">The sequence shown here is derived from an EMBL/GenBank/DDBJ whole genome shotgun (WGS) entry which is preliminary data.</text>
</comment>
<dbReference type="InterPro" id="IPR011009">
    <property type="entry name" value="Kinase-like_dom_sf"/>
</dbReference>
<name>A0AAN8RQJ6_9PEZI</name>
<dbReference type="AlphaFoldDB" id="A0AAN8RQJ6"/>
<dbReference type="EMBL" id="JAVHJM010000001">
    <property type="protein sequence ID" value="KAK6520172.1"/>
    <property type="molecule type" value="Genomic_DNA"/>
</dbReference>
<gene>
    <name evidence="2" type="ORF">TWF506_000455</name>
</gene>
<evidence type="ECO:0008006" key="4">
    <source>
        <dbReference type="Google" id="ProtNLM"/>
    </source>
</evidence>
<evidence type="ECO:0000313" key="2">
    <source>
        <dbReference type="EMBL" id="KAK6520172.1"/>
    </source>
</evidence>
<dbReference type="SUPFAM" id="SSF56112">
    <property type="entry name" value="Protein kinase-like (PK-like)"/>
    <property type="match status" value="1"/>
</dbReference>
<dbReference type="PANTHER" id="PTHR37171:SF1">
    <property type="entry name" value="SERINE_THREONINE-PROTEIN KINASE YRZF-RELATED"/>
    <property type="match status" value="1"/>
</dbReference>
<feature type="compositionally biased region" description="Low complexity" evidence="1">
    <location>
        <begin position="23"/>
        <end position="33"/>
    </location>
</feature>
<evidence type="ECO:0000256" key="1">
    <source>
        <dbReference type="SAM" id="MobiDB-lite"/>
    </source>
</evidence>
<feature type="region of interest" description="Disordered" evidence="1">
    <location>
        <begin position="14"/>
        <end position="33"/>
    </location>
</feature>
<accession>A0AAN8RQJ6</accession>
<dbReference type="InterPro" id="IPR052396">
    <property type="entry name" value="Meiotic_Drive_Suppr_Kinase"/>
</dbReference>
<sequence length="513" mass="57787">MHRPILALIKPGSSWHHGRTRFPKSSTPTRTSTSPILCAGLTLQRFFHGGSGKSKRANQNPHTGPDPTALGVEFRTWKTFFDEVETFSKLHLKSRLNLSTFDEQGLKALQNTKLTDEDDVKDSVIHAFEAPCIKTIETVYGGRSRPKFCPPNPFLTIGFPSRVLTFQREEGSNNLGGPRPQLVVNTRTPHDLPLKGVDIVTEVNKNRKDRTNKYLQAVHQLHGYMYYNQVEFGILTTVESTRVFRRIHTIDYPEGLLECSPEINVEGKIPNSPLAAYVFAVYKAFKNDPTYVPIDPVSDIELPKLIFQLEEDEKMTTPIPGVKLDRGNGTSKSAKMLRLWQQEIIGRDDVYVARAKAFVVGQDPETCAGTSVIVKMYSLYNPKAIPKYQREILVYEHLSSLQGTYIPRLYVSGNHIDGAYGLLVLEDCGEQIEYDCFQNPNTKEQAKKALSEIHRLGVLHKDLWLSNITYNKGGDSYPLRIVDFADSTLDVEEVTDGAKEAEMKVLEGLKQDD</sequence>
<reference evidence="2 3" key="1">
    <citation type="submission" date="2019-10" db="EMBL/GenBank/DDBJ databases">
        <authorList>
            <person name="Palmer J.M."/>
        </authorList>
    </citation>
    <scope>NUCLEOTIDE SEQUENCE [LARGE SCALE GENOMIC DNA]</scope>
    <source>
        <strain evidence="2 3">TWF506</strain>
    </source>
</reference>
<feature type="region of interest" description="Disordered" evidence="1">
    <location>
        <begin position="49"/>
        <end position="69"/>
    </location>
</feature>
<dbReference type="Proteomes" id="UP001307849">
    <property type="component" value="Unassembled WGS sequence"/>
</dbReference>
<protein>
    <recommendedName>
        <fullName evidence="4">Protein kinase domain-containing protein</fullName>
    </recommendedName>
</protein>